<evidence type="ECO:0000313" key="2">
    <source>
        <dbReference type="EMBL" id="QHS94268.1"/>
    </source>
</evidence>
<dbReference type="AlphaFoldDB" id="A0A6C0BS94"/>
<reference evidence="2" key="1">
    <citation type="journal article" date="2020" name="Nature">
        <title>Giant virus diversity and host interactions through global metagenomics.</title>
        <authorList>
            <person name="Schulz F."/>
            <person name="Roux S."/>
            <person name="Paez-Espino D."/>
            <person name="Jungbluth S."/>
            <person name="Walsh D.A."/>
            <person name="Denef V.J."/>
            <person name="McMahon K.D."/>
            <person name="Konstantinidis K.T."/>
            <person name="Eloe-Fadrosh E.A."/>
            <person name="Kyrpides N.C."/>
            <person name="Woyke T."/>
        </authorList>
    </citation>
    <scope>NUCLEOTIDE SEQUENCE</scope>
    <source>
        <strain evidence="2">GVMAG-M-3300018416-26</strain>
    </source>
</reference>
<proteinExistence type="predicted"/>
<feature type="transmembrane region" description="Helical" evidence="1">
    <location>
        <begin position="12"/>
        <end position="33"/>
    </location>
</feature>
<keyword evidence="1" id="KW-0472">Membrane</keyword>
<sequence length="349" mass="37980">MFDATVVPLKAIFGTFVLLAVFIVLFIIMVSTFSIPEPKFLLIPLVSSIGIALLGSIQNIQEIVNLKESNLTDREFAVILNTCPEYWIKDTVKVRNGDTNDYTDINICKNYSNNEKGNLQFAGGSGEKFVSNFNPTPGSFVDESGNALTGTIGSEQKLDSVIYKLNSAMKTSTTTTAADGTAICPPAASPAASPAAETFTTNEPIYLHDMTSGVTKSNPNNGDDDRRVTFYDHPIGDHSETSLQEITGGKHVHYKGSVIMHNNDDAIHSGLDIQGLGYHNHSSHTLLADSFRNDTSYSQNWINRAPDSSSHQGVEINLDRLNTAGNICDLASHFVWNEARNECATKTNP</sequence>
<dbReference type="EMBL" id="MN739218">
    <property type="protein sequence ID" value="QHS94268.1"/>
    <property type="molecule type" value="Genomic_DNA"/>
</dbReference>
<protein>
    <submittedName>
        <fullName evidence="2">Uncharacterized protein</fullName>
    </submittedName>
</protein>
<organism evidence="2">
    <name type="scientific">viral metagenome</name>
    <dbReference type="NCBI Taxonomy" id="1070528"/>
    <lineage>
        <taxon>unclassified sequences</taxon>
        <taxon>metagenomes</taxon>
        <taxon>organismal metagenomes</taxon>
    </lineage>
</organism>
<keyword evidence="1" id="KW-1133">Transmembrane helix</keyword>
<accession>A0A6C0BS94</accession>
<evidence type="ECO:0000256" key="1">
    <source>
        <dbReference type="SAM" id="Phobius"/>
    </source>
</evidence>
<keyword evidence="1" id="KW-0812">Transmembrane</keyword>
<name>A0A6C0BS94_9ZZZZ</name>